<keyword evidence="3" id="KW-1185">Reference proteome</keyword>
<feature type="compositionally biased region" description="Acidic residues" evidence="1">
    <location>
        <begin position="104"/>
        <end position="113"/>
    </location>
</feature>
<reference evidence="2" key="1">
    <citation type="submission" date="2023-07" db="EMBL/GenBank/DDBJ databases">
        <title>Chromosome-level genome assembly of Artemia franciscana.</title>
        <authorList>
            <person name="Jo E."/>
        </authorList>
    </citation>
    <scope>NUCLEOTIDE SEQUENCE</scope>
    <source>
        <tissue evidence="2">Whole body</tissue>
    </source>
</reference>
<evidence type="ECO:0000313" key="3">
    <source>
        <dbReference type="Proteomes" id="UP001187531"/>
    </source>
</evidence>
<comment type="caution">
    <text evidence="2">The sequence shown here is derived from an EMBL/GenBank/DDBJ whole genome shotgun (WGS) entry which is preliminary data.</text>
</comment>
<gene>
    <name evidence="2" type="ORF">QYM36_008778</name>
</gene>
<accession>A0AA88HUV3</accession>
<name>A0AA88HUV3_ARTSF</name>
<organism evidence="2 3">
    <name type="scientific">Artemia franciscana</name>
    <name type="common">Brine shrimp</name>
    <name type="synonym">Artemia sanfranciscana</name>
    <dbReference type="NCBI Taxonomy" id="6661"/>
    <lineage>
        <taxon>Eukaryota</taxon>
        <taxon>Metazoa</taxon>
        <taxon>Ecdysozoa</taxon>
        <taxon>Arthropoda</taxon>
        <taxon>Crustacea</taxon>
        <taxon>Branchiopoda</taxon>
        <taxon>Anostraca</taxon>
        <taxon>Artemiidae</taxon>
        <taxon>Artemia</taxon>
    </lineage>
</organism>
<protein>
    <submittedName>
        <fullName evidence="2">Uncharacterized protein</fullName>
    </submittedName>
</protein>
<dbReference type="Proteomes" id="UP001187531">
    <property type="component" value="Unassembled WGS sequence"/>
</dbReference>
<sequence length="152" mass="16872">MEEDTQPSIISSTLTQELKIKDGHTSMNEVNTIDDSCIKDENMVALGELGVKVFDQISLETGIAEQIESAIEAEEERIRKKKEFQEGKKKAIKKVTKKKTSADDGNEDSEVEKEEIAVANSADVLEDFSEVDEKIKLGEMTPFGTVLESSKM</sequence>
<proteinExistence type="predicted"/>
<evidence type="ECO:0000256" key="1">
    <source>
        <dbReference type="SAM" id="MobiDB-lite"/>
    </source>
</evidence>
<feature type="region of interest" description="Disordered" evidence="1">
    <location>
        <begin position="94"/>
        <end position="113"/>
    </location>
</feature>
<dbReference type="EMBL" id="JAVRJZ010000013">
    <property type="protein sequence ID" value="KAK2714324.1"/>
    <property type="molecule type" value="Genomic_DNA"/>
</dbReference>
<dbReference type="AlphaFoldDB" id="A0AA88HUV3"/>
<evidence type="ECO:0000313" key="2">
    <source>
        <dbReference type="EMBL" id="KAK2714324.1"/>
    </source>
</evidence>